<feature type="compositionally biased region" description="Basic and acidic residues" evidence="1">
    <location>
        <begin position="19"/>
        <end position="30"/>
    </location>
</feature>
<sequence length="228" mass="25519">MVYHRNNGNAWSAAGNGRFQREFDPNEFGRYRPSQQHQVPVQGLGPNIPTGPRSSRPQTNPDLRRRWVAARSTQPTEHNPVPGTTSRPPPTPVETLPVSYGAQPPAPQNSEWEQQILTAIYEVMPDLEQSTTKLPTLPGLQDSRLGDVPQTPSPSSVAELWSTPQIKKIGDDKPCPCEDLGPRLRAAGKKRKKESRFKKFFESEEYRSCPKKHNTFSQSPVGAEDQED</sequence>
<organism evidence="2 3">
    <name type="scientific">Polyplosphaeria fusca</name>
    <dbReference type="NCBI Taxonomy" id="682080"/>
    <lineage>
        <taxon>Eukaryota</taxon>
        <taxon>Fungi</taxon>
        <taxon>Dikarya</taxon>
        <taxon>Ascomycota</taxon>
        <taxon>Pezizomycotina</taxon>
        <taxon>Dothideomycetes</taxon>
        <taxon>Pleosporomycetidae</taxon>
        <taxon>Pleosporales</taxon>
        <taxon>Tetraplosphaeriaceae</taxon>
        <taxon>Polyplosphaeria</taxon>
    </lineage>
</organism>
<feature type="compositionally biased region" description="Polar residues" evidence="1">
    <location>
        <begin position="52"/>
        <end position="61"/>
    </location>
</feature>
<accession>A0A9P4R8S5</accession>
<feature type="region of interest" description="Disordered" evidence="1">
    <location>
        <begin position="1"/>
        <end position="108"/>
    </location>
</feature>
<comment type="caution">
    <text evidence="2">The sequence shown here is derived from an EMBL/GenBank/DDBJ whole genome shotgun (WGS) entry which is preliminary data.</text>
</comment>
<keyword evidence="3" id="KW-1185">Reference proteome</keyword>
<dbReference type="EMBL" id="ML996097">
    <property type="protein sequence ID" value="KAF2741303.1"/>
    <property type="molecule type" value="Genomic_DNA"/>
</dbReference>
<gene>
    <name evidence="2" type="ORF">EJ04DRAFT_558028</name>
</gene>
<feature type="compositionally biased region" description="Polar residues" evidence="1">
    <location>
        <begin position="71"/>
        <end position="86"/>
    </location>
</feature>
<evidence type="ECO:0000256" key="1">
    <source>
        <dbReference type="SAM" id="MobiDB-lite"/>
    </source>
</evidence>
<evidence type="ECO:0000313" key="3">
    <source>
        <dbReference type="Proteomes" id="UP000799444"/>
    </source>
</evidence>
<protein>
    <submittedName>
        <fullName evidence="2">Uncharacterized protein</fullName>
    </submittedName>
</protein>
<feature type="region of interest" description="Disordered" evidence="1">
    <location>
        <begin position="132"/>
        <end position="176"/>
    </location>
</feature>
<reference evidence="2" key="1">
    <citation type="journal article" date="2020" name="Stud. Mycol.">
        <title>101 Dothideomycetes genomes: a test case for predicting lifestyles and emergence of pathogens.</title>
        <authorList>
            <person name="Haridas S."/>
            <person name="Albert R."/>
            <person name="Binder M."/>
            <person name="Bloem J."/>
            <person name="Labutti K."/>
            <person name="Salamov A."/>
            <person name="Andreopoulos B."/>
            <person name="Baker S."/>
            <person name="Barry K."/>
            <person name="Bills G."/>
            <person name="Bluhm B."/>
            <person name="Cannon C."/>
            <person name="Castanera R."/>
            <person name="Culley D."/>
            <person name="Daum C."/>
            <person name="Ezra D."/>
            <person name="Gonzalez J."/>
            <person name="Henrissat B."/>
            <person name="Kuo A."/>
            <person name="Liang C."/>
            <person name="Lipzen A."/>
            <person name="Lutzoni F."/>
            <person name="Magnuson J."/>
            <person name="Mondo S."/>
            <person name="Nolan M."/>
            <person name="Ohm R."/>
            <person name="Pangilinan J."/>
            <person name="Park H.-J."/>
            <person name="Ramirez L."/>
            <person name="Alfaro M."/>
            <person name="Sun H."/>
            <person name="Tritt A."/>
            <person name="Yoshinaga Y."/>
            <person name="Zwiers L.-H."/>
            <person name="Turgeon B."/>
            <person name="Goodwin S."/>
            <person name="Spatafora J."/>
            <person name="Crous P."/>
            <person name="Grigoriev I."/>
        </authorList>
    </citation>
    <scope>NUCLEOTIDE SEQUENCE</scope>
    <source>
        <strain evidence="2">CBS 125425</strain>
    </source>
</reference>
<dbReference type="AlphaFoldDB" id="A0A9P4R8S5"/>
<feature type="region of interest" description="Disordered" evidence="1">
    <location>
        <begin position="206"/>
        <end position="228"/>
    </location>
</feature>
<name>A0A9P4R8S5_9PLEO</name>
<evidence type="ECO:0000313" key="2">
    <source>
        <dbReference type="EMBL" id="KAF2741303.1"/>
    </source>
</evidence>
<proteinExistence type="predicted"/>
<feature type="compositionally biased region" description="Low complexity" evidence="1">
    <location>
        <begin position="1"/>
        <end position="17"/>
    </location>
</feature>
<dbReference type="Proteomes" id="UP000799444">
    <property type="component" value="Unassembled WGS sequence"/>
</dbReference>